<comment type="caution">
    <text evidence="1">The sequence shown here is derived from an EMBL/GenBank/DDBJ whole genome shotgun (WGS) entry which is preliminary data.</text>
</comment>
<keyword evidence="2" id="KW-1185">Reference proteome</keyword>
<sequence length="76" mass="9021">MSAVENVILHIIEDSPSFYKHENDDVWRRIILRKKKVLNDLENAKAVKPGICSSNLMPFYRHLMYRRGIRRLDLVP</sequence>
<protein>
    <submittedName>
        <fullName evidence="1">Uncharacterized protein</fullName>
    </submittedName>
</protein>
<dbReference type="Proteomes" id="UP001054945">
    <property type="component" value="Unassembled WGS sequence"/>
</dbReference>
<gene>
    <name evidence="1" type="ORF">CEXT_778351</name>
</gene>
<dbReference type="AlphaFoldDB" id="A0AAV4UGN2"/>
<dbReference type="EMBL" id="BPLR01012826">
    <property type="protein sequence ID" value="GIY56919.1"/>
    <property type="molecule type" value="Genomic_DNA"/>
</dbReference>
<reference evidence="1 2" key="1">
    <citation type="submission" date="2021-06" db="EMBL/GenBank/DDBJ databases">
        <title>Caerostris extrusa draft genome.</title>
        <authorList>
            <person name="Kono N."/>
            <person name="Arakawa K."/>
        </authorList>
    </citation>
    <scope>NUCLEOTIDE SEQUENCE [LARGE SCALE GENOMIC DNA]</scope>
</reference>
<proteinExistence type="predicted"/>
<organism evidence="1 2">
    <name type="scientific">Caerostris extrusa</name>
    <name type="common">Bark spider</name>
    <name type="synonym">Caerostris bankana</name>
    <dbReference type="NCBI Taxonomy" id="172846"/>
    <lineage>
        <taxon>Eukaryota</taxon>
        <taxon>Metazoa</taxon>
        <taxon>Ecdysozoa</taxon>
        <taxon>Arthropoda</taxon>
        <taxon>Chelicerata</taxon>
        <taxon>Arachnida</taxon>
        <taxon>Araneae</taxon>
        <taxon>Araneomorphae</taxon>
        <taxon>Entelegynae</taxon>
        <taxon>Araneoidea</taxon>
        <taxon>Araneidae</taxon>
        <taxon>Caerostris</taxon>
    </lineage>
</organism>
<evidence type="ECO:0000313" key="1">
    <source>
        <dbReference type="EMBL" id="GIY56919.1"/>
    </source>
</evidence>
<evidence type="ECO:0000313" key="2">
    <source>
        <dbReference type="Proteomes" id="UP001054945"/>
    </source>
</evidence>
<name>A0AAV4UGN2_CAEEX</name>
<accession>A0AAV4UGN2</accession>